<feature type="region of interest" description="Disordered" evidence="11">
    <location>
        <begin position="443"/>
        <end position="469"/>
    </location>
</feature>
<accession>A0A543I8E2</accession>
<protein>
    <recommendedName>
        <fullName evidence="3">histidine kinase</fullName>
        <ecNumber evidence="3">2.7.13.3</ecNumber>
    </recommendedName>
</protein>
<dbReference type="Gene3D" id="3.30.565.10">
    <property type="entry name" value="Histidine kinase-like ATPase, C-terminal domain"/>
    <property type="match status" value="1"/>
</dbReference>
<dbReference type="SUPFAM" id="SSF47384">
    <property type="entry name" value="Homodimeric domain of signal transducing histidine kinase"/>
    <property type="match status" value="1"/>
</dbReference>
<reference evidence="15 16" key="1">
    <citation type="submission" date="2019-06" db="EMBL/GenBank/DDBJ databases">
        <title>Sequencing the genomes of 1000 actinobacteria strains.</title>
        <authorList>
            <person name="Klenk H.-P."/>
        </authorList>
    </citation>
    <scope>NUCLEOTIDE SEQUENCE [LARGE SCALE GENOMIC DNA]</scope>
    <source>
        <strain evidence="15 16">DSM 45043</strain>
    </source>
</reference>
<keyword evidence="5" id="KW-0808">Transferase</keyword>
<evidence type="ECO:0000256" key="12">
    <source>
        <dbReference type="SAM" id="Phobius"/>
    </source>
</evidence>
<dbReference type="SMART" id="SM00388">
    <property type="entry name" value="HisKA"/>
    <property type="match status" value="1"/>
</dbReference>
<keyword evidence="16" id="KW-1185">Reference proteome</keyword>
<evidence type="ECO:0000313" key="15">
    <source>
        <dbReference type="EMBL" id="TQM66831.1"/>
    </source>
</evidence>
<organism evidence="15 16">
    <name type="scientific">Actinomadura hallensis</name>
    <dbReference type="NCBI Taxonomy" id="337895"/>
    <lineage>
        <taxon>Bacteria</taxon>
        <taxon>Bacillati</taxon>
        <taxon>Actinomycetota</taxon>
        <taxon>Actinomycetes</taxon>
        <taxon>Streptosporangiales</taxon>
        <taxon>Thermomonosporaceae</taxon>
        <taxon>Actinomadura</taxon>
    </lineage>
</organism>
<feature type="transmembrane region" description="Helical" evidence="12">
    <location>
        <begin position="12"/>
        <end position="36"/>
    </location>
</feature>
<evidence type="ECO:0000259" key="14">
    <source>
        <dbReference type="PROSITE" id="PS50885"/>
    </source>
</evidence>
<evidence type="ECO:0000256" key="11">
    <source>
        <dbReference type="SAM" id="MobiDB-lite"/>
    </source>
</evidence>
<name>A0A543I8E2_9ACTN</name>
<dbReference type="InterPro" id="IPR005467">
    <property type="entry name" value="His_kinase_dom"/>
</dbReference>
<proteinExistence type="predicted"/>
<comment type="catalytic activity">
    <reaction evidence="1">
        <text>ATP + protein L-histidine = ADP + protein N-phospho-L-histidine.</text>
        <dbReference type="EC" id="2.7.13.3"/>
    </reaction>
</comment>
<dbReference type="PRINTS" id="PR00344">
    <property type="entry name" value="BCTRLSENSOR"/>
</dbReference>
<evidence type="ECO:0000256" key="5">
    <source>
        <dbReference type="ARBA" id="ARBA00022679"/>
    </source>
</evidence>
<dbReference type="Pfam" id="PF02518">
    <property type="entry name" value="HATPase_c"/>
    <property type="match status" value="1"/>
</dbReference>
<comment type="subcellular location">
    <subcellularLocation>
        <location evidence="2">Cell membrane</location>
    </subcellularLocation>
</comment>
<evidence type="ECO:0000256" key="6">
    <source>
        <dbReference type="ARBA" id="ARBA00022692"/>
    </source>
</evidence>
<dbReference type="CDD" id="cd00075">
    <property type="entry name" value="HATPase"/>
    <property type="match status" value="1"/>
</dbReference>
<dbReference type="Pfam" id="PF00512">
    <property type="entry name" value="HisKA"/>
    <property type="match status" value="1"/>
</dbReference>
<keyword evidence="10 12" id="KW-0472">Membrane</keyword>
<comment type="caution">
    <text evidence="15">The sequence shown here is derived from an EMBL/GenBank/DDBJ whole genome shotgun (WGS) entry which is preliminary data.</text>
</comment>
<evidence type="ECO:0000313" key="16">
    <source>
        <dbReference type="Proteomes" id="UP000316706"/>
    </source>
</evidence>
<dbReference type="InterPro" id="IPR003661">
    <property type="entry name" value="HisK_dim/P_dom"/>
</dbReference>
<feature type="domain" description="Histidine kinase" evidence="13">
    <location>
        <begin position="240"/>
        <end position="447"/>
    </location>
</feature>
<keyword evidence="8 12" id="KW-1133">Transmembrane helix</keyword>
<dbReference type="Proteomes" id="UP000316706">
    <property type="component" value="Unassembled WGS sequence"/>
</dbReference>
<evidence type="ECO:0000256" key="3">
    <source>
        <dbReference type="ARBA" id="ARBA00012438"/>
    </source>
</evidence>
<keyword evidence="7 15" id="KW-0418">Kinase</keyword>
<dbReference type="PROSITE" id="PS50885">
    <property type="entry name" value="HAMP"/>
    <property type="match status" value="1"/>
</dbReference>
<dbReference type="InterPro" id="IPR036097">
    <property type="entry name" value="HisK_dim/P_sf"/>
</dbReference>
<dbReference type="GO" id="GO:0000155">
    <property type="term" value="F:phosphorelay sensor kinase activity"/>
    <property type="evidence" value="ECO:0007669"/>
    <property type="project" value="InterPro"/>
</dbReference>
<dbReference type="AlphaFoldDB" id="A0A543I8E2"/>
<evidence type="ECO:0000256" key="2">
    <source>
        <dbReference type="ARBA" id="ARBA00004236"/>
    </source>
</evidence>
<evidence type="ECO:0000259" key="13">
    <source>
        <dbReference type="PROSITE" id="PS50109"/>
    </source>
</evidence>
<dbReference type="InterPro" id="IPR004358">
    <property type="entry name" value="Sig_transdc_His_kin-like_C"/>
</dbReference>
<dbReference type="Gene3D" id="1.10.287.130">
    <property type="match status" value="1"/>
</dbReference>
<dbReference type="PANTHER" id="PTHR45436:SF5">
    <property type="entry name" value="SENSOR HISTIDINE KINASE TRCS"/>
    <property type="match status" value="1"/>
</dbReference>
<evidence type="ECO:0000256" key="4">
    <source>
        <dbReference type="ARBA" id="ARBA00022553"/>
    </source>
</evidence>
<dbReference type="EC" id="2.7.13.3" evidence="3"/>
<dbReference type="InterPro" id="IPR036890">
    <property type="entry name" value="HATPase_C_sf"/>
</dbReference>
<sequence length="469" mass="51878">MNGRRTWSIRVRMTVIAGVVAALVCVVLSVLVLVGLHRQAEDYTRSRVVSAALQVAYETERAPVRGMVTAPDDVVVQLVNERGQVVAGTEEVLSGPPMARFRPAGDRIYSTRELCPPRGLDGCQWVIGLRLYQERGDWIVYAAAPTTPWYVGPGHLMFLVCSSLLIILLVCLRAWGTVDHTLAKVDEIRAELAEITASKSGRRVTVPPTEDEVRWLAEAVNATLDRLDSALERQRSFTSDASHDLRSPIASARAHIEEALLFPDEVDWPRTGRVVLQSLDRLQAIVTDLLELARLDAAEWQHGKETVDLGAVVAIEVARTERTKRVVTHIEEGVRVHGDRLRLVRLLTNLLDNAERHAESRIDVTVRHEDGYAVLEVLDDGAGVAEEDREVVFERFSRLKASRERDPGGTGLGLPIAREIARLHNGTLTIEDSDRGARFVLRIPAAPSRPESRESRQDVGSGSGRGERA</sequence>
<dbReference type="PROSITE" id="PS50109">
    <property type="entry name" value="HIS_KIN"/>
    <property type="match status" value="1"/>
</dbReference>
<dbReference type="InterPro" id="IPR003594">
    <property type="entry name" value="HATPase_dom"/>
</dbReference>
<dbReference type="InterPro" id="IPR050428">
    <property type="entry name" value="TCS_sensor_his_kinase"/>
</dbReference>
<evidence type="ECO:0000256" key="10">
    <source>
        <dbReference type="ARBA" id="ARBA00023136"/>
    </source>
</evidence>
<dbReference type="PANTHER" id="PTHR45436">
    <property type="entry name" value="SENSOR HISTIDINE KINASE YKOH"/>
    <property type="match status" value="1"/>
</dbReference>
<feature type="transmembrane region" description="Helical" evidence="12">
    <location>
        <begin position="156"/>
        <end position="175"/>
    </location>
</feature>
<feature type="domain" description="HAMP" evidence="14">
    <location>
        <begin position="179"/>
        <end position="232"/>
    </location>
</feature>
<gene>
    <name evidence="15" type="ORF">FHX41_0422</name>
</gene>
<dbReference type="GO" id="GO:0005886">
    <property type="term" value="C:plasma membrane"/>
    <property type="evidence" value="ECO:0007669"/>
    <property type="project" value="UniProtKB-SubCell"/>
</dbReference>
<evidence type="ECO:0000256" key="7">
    <source>
        <dbReference type="ARBA" id="ARBA00022777"/>
    </source>
</evidence>
<evidence type="ECO:0000256" key="8">
    <source>
        <dbReference type="ARBA" id="ARBA00022989"/>
    </source>
</evidence>
<dbReference type="InterPro" id="IPR003660">
    <property type="entry name" value="HAMP_dom"/>
</dbReference>
<evidence type="ECO:0000256" key="1">
    <source>
        <dbReference type="ARBA" id="ARBA00000085"/>
    </source>
</evidence>
<keyword evidence="6 12" id="KW-0812">Transmembrane</keyword>
<dbReference type="SMART" id="SM00387">
    <property type="entry name" value="HATPase_c"/>
    <property type="match status" value="1"/>
</dbReference>
<evidence type="ECO:0000256" key="9">
    <source>
        <dbReference type="ARBA" id="ARBA00023012"/>
    </source>
</evidence>
<dbReference type="CDD" id="cd00082">
    <property type="entry name" value="HisKA"/>
    <property type="match status" value="1"/>
</dbReference>
<dbReference type="SUPFAM" id="SSF55874">
    <property type="entry name" value="ATPase domain of HSP90 chaperone/DNA topoisomerase II/histidine kinase"/>
    <property type="match status" value="1"/>
</dbReference>
<dbReference type="EMBL" id="VFPO01000001">
    <property type="protein sequence ID" value="TQM66831.1"/>
    <property type="molecule type" value="Genomic_DNA"/>
</dbReference>
<keyword evidence="4" id="KW-0597">Phosphoprotein</keyword>
<keyword evidence="9" id="KW-0902">Two-component regulatory system</keyword>